<sequence>MSLERHNIMIDPETWKILQELKRIQNKSISAILREAVNSFLETNKYNKVYFKMMANVPACDDQENKELTEMLETLTEDDLKVVESYEIHR</sequence>
<reference evidence="1 2" key="1">
    <citation type="journal article" date="2012" name="J. Bacteriol.">
        <title>Complete Genome Sequence of the Thermophilic, Piezophilic, Heterotrophic Bacterium Marinitoga piezophila KA3.</title>
        <authorList>
            <person name="Lucas S."/>
            <person name="Han J."/>
            <person name="Lapidus A."/>
            <person name="Cheng J.F."/>
            <person name="Goodwin L.A."/>
            <person name="Pitluck S."/>
            <person name="Peters L."/>
            <person name="Mikhailova N."/>
            <person name="Teshima H."/>
            <person name="Detter J.C."/>
            <person name="Han C."/>
            <person name="Tapia R."/>
            <person name="Land M."/>
            <person name="Hauser L."/>
            <person name="Kyrpides N.C."/>
            <person name="Ivanova N."/>
            <person name="Pagani I."/>
            <person name="Vannier P."/>
            <person name="Oger P."/>
            <person name="Bartlett D.H."/>
            <person name="Noll K.M."/>
            <person name="Woyke T."/>
            <person name="Jebbar M."/>
        </authorList>
    </citation>
    <scope>NUCLEOTIDE SEQUENCE [LARGE SCALE GENOMIC DNA]</scope>
    <source>
        <strain evidence="2">DSM 14283 / JCM 11233 / KA3</strain>
    </source>
</reference>
<gene>
    <name evidence="1" type="ordered locus">Marpi_0772</name>
</gene>
<dbReference type="AlphaFoldDB" id="H2J6L7"/>
<evidence type="ECO:0000313" key="2">
    <source>
        <dbReference type="Proteomes" id="UP000007161"/>
    </source>
</evidence>
<dbReference type="RefSeq" id="WP_014296274.1">
    <property type="nucleotide sequence ID" value="NC_016751.1"/>
</dbReference>
<proteinExistence type="predicted"/>
<protein>
    <submittedName>
        <fullName evidence="1">Uncharacterized protein</fullName>
    </submittedName>
</protein>
<organism evidence="1 2">
    <name type="scientific">Marinitoga piezophila (strain DSM 14283 / JCM 11233 / KA3)</name>
    <dbReference type="NCBI Taxonomy" id="443254"/>
    <lineage>
        <taxon>Bacteria</taxon>
        <taxon>Thermotogati</taxon>
        <taxon>Thermotogota</taxon>
        <taxon>Thermotogae</taxon>
        <taxon>Petrotogales</taxon>
        <taxon>Petrotogaceae</taxon>
        <taxon>Marinitoga</taxon>
    </lineage>
</organism>
<name>H2J6L7_MARPK</name>
<reference evidence="2" key="2">
    <citation type="submission" date="2012-01" db="EMBL/GenBank/DDBJ databases">
        <title>Complete sequence of chromosome of Marinitoga piezophila KA3.</title>
        <authorList>
            <person name="Lucas S."/>
            <person name="Han J."/>
            <person name="Lapidus A."/>
            <person name="Cheng J.-F."/>
            <person name="Goodwin L."/>
            <person name="Pitluck S."/>
            <person name="Peters L."/>
            <person name="Mikhailova N."/>
            <person name="Teshima H."/>
            <person name="Detter J.C."/>
            <person name="Han C."/>
            <person name="Tapia R."/>
            <person name="Land M."/>
            <person name="Hauser L."/>
            <person name="Kyrpides N."/>
            <person name="Ivanova N."/>
            <person name="Pagani I."/>
            <person name="Jebbar M."/>
            <person name="Vannier P."/>
            <person name="Oger P."/>
            <person name="Cario A."/>
            <person name="Bartlett D."/>
            <person name="Noll K.M."/>
            <person name="Woyke T."/>
        </authorList>
    </citation>
    <scope>NUCLEOTIDE SEQUENCE [LARGE SCALE GENOMIC DNA]</scope>
    <source>
        <strain evidence="2">DSM 14283 / JCM 11233 / KA3</strain>
    </source>
</reference>
<dbReference type="InterPro" id="IPR013321">
    <property type="entry name" value="Arc_rbn_hlx_hlx"/>
</dbReference>
<keyword evidence="2" id="KW-1185">Reference proteome</keyword>
<dbReference type="STRING" id="443254.Marpi_0772"/>
<dbReference type="HOGENOM" id="CLU_2437359_0_0_0"/>
<dbReference type="EMBL" id="CP003257">
    <property type="protein sequence ID" value="AEX85202.1"/>
    <property type="molecule type" value="Genomic_DNA"/>
</dbReference>
<dbReference type="eggNOG" id="ENOG5033497">
    <property type="taxonomic scope" value="Bacteria"/>
</dbReference>
<dbReference type="Gene3D" id="1.10.1220.10">
    <property type="entry name" value="Met repressor-like"/>
    <property type="match status" value="1"/>
</dbReference>
<accession>H2J6L7</accession>
<dbReference type="GO" id="GO:0006355">
    <property type="term" value="P:regulation of DNA-templated transcription"/>
    <property type="evidence" value="ECO:0007669"/>
    <property type="project" value="InterPro"/>
</dbReference>
<dbReference type="Proteomes" id="UP000007161">
    <property type="component" value="Chromosome"/>
</dbReference>
<evidence type="ECO:0000313" key="1">
    <source>
        <dbReference type="EMBL" id="AEX85202.1"/>
    </source>
</evidence>
<dbReference type="KEGG" id="mpz:Marpi_0772"/>